<sequence length="79" mass="8844">MLVGAASFKALQRLDKQQEVEGQHVDPGRAKKLLADFTAEYVDDFIDSMEATKINKAKAKDLAKSEAELLYRRETGQES</sequence>
<dbReference type="Pfam" id="PF12585">
    <property type="entry name" value="DUF3759"/>
    <property type="match status" value="1"/>
</dbReference>
<keyword evidence="2" id="KW-1185">Reference proteome</keyword>
<accession>A0A1X2HZV4</accession>
<protein>
    <submittedName>
        <fullName evidence="1">Uncharacterized protein</fullName>
    </submittedName>
</protein>
<dbReference type="PANTHER" id="PTHR37450:SF1">
    <property type="entry name" value="CIPC PROTEIN"/>
    <property type="match status" value="1"/>
</dbReference>
<dbReference type="EMBL" id="MCGE01000039">
    <property type="protein sequence ID" value="ORZ06404.1"/>
    <property type="molecule type" value="Genomic_DNA"/>
</dbReference>
<name>A0A1X2HZV4_9FUNG</name>
<dbReference type="PANTHER" id="PTHR37450">
    <property type="entry name" value="CIPC PROTEIN"/>
    <property type="match status" value="1"/>
</dbReference>
<dbReference type="InterPro" id="IPR022234">
    <property type="entry name" value="DUF3759"/>
</dbReference>
<proteinExistence type="predicted"/>
<gene>
    <name evidence="1" type="ORF">BCR42DRAFT_361095</name>
</gene>
<dbReference type="AlphaFoldDB" id="A0A1X2HZV4"/>
<organism evidence="1 2">
    <name type="scientific">Absidia repens</name>
    <dbReference type="NCBI Taxonomy" id="90262"/>
    <lineage>
        <taxon>Eukaryota</taxon>
        <taxon>Fungi</taxon>
        <taxon>Fungi incertae sedis</taxon>
        <taxon>Mucoromycota</taxon>
        <taxon>Mucoromycotina</taxon>
        <taxon>Mucoromycetes</taxon>
        <taxon>Mucorales</taxon>
        <taxon>Cunninghamellaceae</taxon>
        <taxon>Absidia</taxon>
    </lineage>
</organism>
<evidence type="ECO:0000313" key="2">
    <source>
        <dbReference type="Proteomes" id="UP000193560"/>
    </source>
</evidence>
<dbReference type="Proteomes" id="UP000193560">
    <property type="component" value="Unassembled WGS sequence"/>
</dbReference>
<reference evidence="1 2" key="1">
    <citation type="submission" date="2016-07" db="EMBL/GenBank/DDBJ databases">
        <title>Pervasive Adenine N6-methylation of Active Genes in Fungi.</title>
        <authorList>
            <consortium name="DOE Joint Genome Institute"/>
            <person name="Mondo S.J."/>
            <person name="Dannebaum R.O."/>
            <person name="Kuo R.C."/>
            <person name="Labutti K."/>
            <person name="Haridas S."/>
            <person name="Kuo A."/>
            <person name="Salamov A."/>
            <person name="Ahrendt S.R."/>
            <person name="Lipzen A."/>
            <person name="Sullivan W."/>
            <person name="Andreopoulos W.B."/>
            <person name="Clum A."/>
            <person name="Lindquist E."/>
            <person name="Daum C."/>
            <person name="Ramamoorthy G.K."/>
            <person name="Gryganskyi A."/>
            <person name="Culley D."/>
            <person name="Magnuson J.K."/>
            <person name="James T.Y."/>
            <person name="O'Malley M.A."/>
            <person name="Stajich J.E."/>
            <person name="Spatafora J.W."/>
            <person name="Visel A."/>
            <person name="Grigoriev I.V."/>
        </authorList>
    </citation>
    <scope>NUCLEOTIDE SEQUENCE [LARGE SCALE GENOMIC DNA]</scope>
    <source>
        <strain evidence="1 2">NRRL 1336</strain>
    </source>
</reference>
<evidence type="ECO:0000313" key="1">
    <source>
        <dbReference type="EMBL" id="ORZ06404.1"/>
    </source>
</evidence>
<comment type="caution">
    <text evidence="1">The sequence shown here is derived from an EMBL/GenBank/DDBJ whole genome shotgun (WGS) entry which is preliminary data.</text>
</comment>